<keyword evidence="9 11" id="KW-0472">Membrane</keyword>
<evidence type="ECO:0000259" key="12">
    <source>
        <dbReference type="Pfam" id="PF00852"/>
    </source>
</evidence>
<keyword evidence="8 11" id="KW-1133">Transmembrane helix</keyword>
<dbReference type="OrthoDB" id="9993460at2759"/>
<gene>
    <name evidence="13" type="ORF">g.925</name>
</gene>
<dbReference type="FunFam" id="3.40.50.11660:FF:000002">
    <property type="entry name" value="Alpha-(1,3)-fucosyltransferase"/>
    <property type="match status" value="1"/>
</dbReference>
<dbReference type="Gene3D" id="3.40.50.11660">
    <property type="entry name" value="Glycosyl transferase family 10, C-terminal domain"/>
    <property type="match status" value="1"/>
</dbReference>
<evidence type="ECO:0000256" key="10">
    <source>
        <dbReference type="ARBA" id="ARBA00023180"/>
    </source>
</evidence>
<evidence type="ECO:0000256" key="3">
    <source>
        <dbReference type="ARBA" id="ARBA00008919"/>
    </source>
</evidence>
<evidence type="ECO:0000313" key="13">
    <source>
        <dbReference type="EMBL" id="JAT80795.1"/>
    </source>
</evidence>
<dbReference type="SUPFAM" id="SSF53756">
    <property type="entry name" value="UDP-Glycosyltransferase/glycogen phosphorylase"/>
    <property type="match status" value="1"/>
</dbReference>
<dbReference type="EMBL" id="GDQN01010259">
    <property type="protein sequence ID" value="JAT80795.1"/>
    <property type="molecule type" value="Transcribed_RNA"/>
</dbReference>
<evidence type="ECO:0000256" key="7">
    <source>
        <dbReference type="ARBA" id="ARBA00022968"/>
    </source>
</evidence>
<dbReference type="GO" id="GO:0032580">
    <property type="term" value="C:Golgi cisterna membrane"/>
    <property type="evidence" value="ECO:0007669"/>
    <property type="project" value="UniProtKB-SubCell"/>
</dbReference>
<evidence type="ECO:0000256" key="11">
    <source>
        <dbReference type="RuleBase" id="RU003832"/>
    </source>
</evidence>
<keyword evidence="6 11" id="KW-0812">Transmembrane</keyword>
<dbReference type="PANTHER" id="PTHR11929:SF194">
    <property type="entry name" value="ALPHA-(1,3)-FUCOSYLTRANSFERASE 10"/>
    <property type="match status" value="1"/>
</dbReference>
<keyword evidence="5 11" id="KW-0808">Transferase</keyword>
<proteinExistence type="inferred from homology"/>
<sequence length="441" mass="51912">MTVIQYFRQIIVFIFRRMIRLVVRKSLWSFIAATFIYAIIITIWSSEEDNTQYLAISLNKSRQYVPESKNPPIVWWNAGYRLIDETIECAEHIKCDAFSMNYKLRSNTEGAYLFYASRLNFTDLPLPRYPEKIIWALSHEESPRNVVELLHETGLNLFNFSSTFSRYSNVPFTLQYMETLGAITNKKHFVETGEKNKFSDKIAPVIFMSSNCYTFSDRENYVKELMKYIPVDSYGECLNNKQWPTDFPKDHLNNLDNAAILDFVAKYKFAIAIENGVCEDYITEKFWRPINLGVVPIYFGSPSIKDWFPNNKSAILIQDFASPKLLSKHLYELMRNDTLYEEYLEHKTKGLISNERLHSEIEVRPYQTDVLKTSIEFECFVCKNLHEHRRRPKINIVTKSHYNCSKPTSALTKEPIQSEMPFWEYAKVNAERLYERVRSAK</sequence>
<comment type="subcellular location">
    <subcellularLocation>
        <location evidence="1 11">Golgi apparatus</location>
        <location evidence="1 11">Golgi stack membrane</location>
        <topology evidence="1 11">Single-pass type II membrane protein</topology>
    </subcellularLocation>
</comment>
<dbReference type="Pfam" id="PF00852">
    <property type="entry name" value="Glyco_transf_10"/>
    <property type="match status" value="1"/>
</dbReference>
<evidence type="ECO:0000256" key="4">
    <source>
        <dbReference type="ARBA" id="ARBA00022676"/>
    </source>
</evidence>
<evidence type="ECO:0000256" key="5">
    <source>
        <dbReference type="ARBA" id="ARBA00022679"/>
    </source>
</evidence>
<evidence type="ECO:0000256" key="1">
    <source>
        <dbReference type="ARBA" id="ARBA00004447"/>
    </source>
</evidence>
<accession>A0A1E1W1C7</accession>
<keyword evidence="4 11" id="KW-0328">Glycosyltransferase</keyword>
<dbReference type="InterPro" id="IPR038577">
    <property type="entry name" value="GT10-like_C_sf"/>
</dbReference>
<name>A0A1E1W1C7_PECGO</name>
<comment type="similarity">
    <text evidence="3 11">Belongs to the glycosyltransferase 10 family.</text>
</comment>
<feature type="transmembrane region" description="Helical" evidence="11">
    <location>
        <begin position="26"/>
        <end position="44"/>
    </location>
</feature>
<organism evidence="13">
    <name type="scientific">Pectinophora gossypiella</name>
    <name type="common">Cotton pink bollworm</name>
    <name type="synonym">Depressaria gossypiella</name>
    <dbReference type="NCBI Taxonomy" id="13191"/>
    <lineage>
        <taxon>Eukaryota</taxon>
        <taxon>Metazoa</taxon>
        <taxon>Ecdysozoa</taxon>
        <taxon>Arthropoda</taxon>
        <taxon>Hexapoda</taxon>
        <taxon>Insecta</taxon>
        <taxon>Pterygota</taxon>
        <taxon>Neoptera</taxon>
        <taxon>Endopterygota</taxon>
        <taxon>Lepidoptera</taxon>
        <taxon>Glossata</taxon>
        <taxon>Ditrysia</taxon>
        <taxon>Gelechioidea</taxon>
        <taxon>Gelechiidae</taxon>
        <taxon>Apatetrinae</taxon>
        <taxon>Pectinophora</taxon>
    </lineage>
</organism>
<keyword evidence="10" id="KW-0325">Glycoprotein</keyword>
<evidence type="ECO:0000256" key="2">
    <source>
        <dbReference type="ARBA" id="ARBA00004922"/>
    </source>
</evidence>
<dbReference type="AlphaFoldDB" id="A0A1E1W1C7"/>
<dbReference type="InterPro" id="IPR001503">
    <property type="entry name" value="Glyco_trans_10"/>
</dbReference>
<feature type="domain" description="Fucosyltransferase C-terminal" evidence="12">
    <location>
        <begin position="200"/>
        <end position="394"/>
    </location>
</feature>
<dbReference type="PANTHER" id="PTHR11929">
    <property type="entry name" value="ALPHA- 1,3 -FUCOSYLTRANSFERASE"/>
    <property type="match status" value="1"/>
</dbReference>
<comment type="pathway">
    <text evidence="2">Protein modification; protein glycosylation.</text>
</comment>
<dbReference type="GO" id="GO:0046920">
    <property type="term" value="F:alpha-(1-&gt;3)-fucosyltransferase activity"/>
    <property type="evidence" value="ECO:0007669"/>
    <property type="project" value="TreeGrafter"/>
</dbReference>
<evidence type="ECO:0000256" key="9">
    <source>
        <dbReference type="ARBA" id="ARBA00023136"/>
    </source>
</evidence>
<dbReference type="InterPro" id="IPR055270">
    <property type="entry name" value="Glyco_tran_10_C"/>
</dbReference>
<keyword evidence="7" id="KW-0735">Signal-anchor</keyword>
<dbReference type="UniPathway" id="UPA00378"/>
<evidence type="ECO:0000256" key="8">
    <source>
        <dbReference type="ARBA" id="ARBA00022989"/>
    </source>
</evidence>
<reference evidence="13" key="1">
    <citation type="submission" date="2015-09" db="EMBL/GenBank/DDBJ databases">
        <title>De novo assembly of Pectinophora gossypiella (Pink Bollworm) gut transcriptome.</title>
        <authorList>
            <person name="Tassone E.E."/>
        </authorList>
    </citation>
    <scope>NUCLEOTIDE SEQUENCE</scope>
</reference>
<protein>
    <recommendedName>
        <fullName evidence="11">Fucosyltransferase</fullName>
        <ecNumber evidence="11">2.4.1.-</ecNumber>
    </recommendedName>
</protein>
<dbReference type="EC" id="2.4.1.-" evidence="11"/>
<keyword evidence="11" id="KW-0333">Golgi apparatus</keyword>
<evidence type="ECO:0000256" key="6">
    <source>
        <dbReference type="ARBA" id="ARBA00022692"/>
    </source>
</evidence>